<organism evidence="2 3">
    <name type="scientific">Dendrobium thyrsiflorum</name>
    <name type="common">Pinecone-like raceme dendrobium</name>
    <name type="synonym">Orchid</name>
    <dbReference type="NCBI Taxonomy" id="117978"/>
    <lineage>
        <taxon>Eukaryota</taxon>
        <taxon>Viridiplantae</taxon>
        <taxon>Streptophyta</taxon>
        <taxon>Embryophyta</taxon>
        <taxon>Tracheophyta</taxon>
        <taxon>Spermatophyta</taxon>
        <taxon>Magnoliopsida</taxon>
        <taxon>Liliopsida</taxon>
        <taxon>Asparagales</taxon>
        <taxon>Orchidaceae</taxon>
        <taxon>Epidendroideae</taxon>
        <taxon>Malaxideae</taxon>
        <taxon>Dendrobiinae</taxon>
        <taxon>Dendrobium</taxon>
    </lineage>
</organism>
<comment type="caution">
    <text evidence="2">The sequence shown here is derived from an EMBL/GenBank/DDBJ whole genome shotgun (WGS) entry which is preliminary data.</text>
</comment>
<dbReference type="EMBL" id="JANQDX010000004">
    <property type="protein sequence ID" value="KAL0925377.1"/>
    <property type="molecule type" value="Genomic_DNA"/>
</dbReference>
<name>A0ABD0VRR7_DENTH</name>
<feature type="region of interest" description="Disordered" evidence="1">
    <location>
        <begin position="62"/>
        <end position="94"/>
    </location>
</feature>
<feature type="compositionally biased region" description="Basic and acidic residues" evidence="1">
    <location>
        <begin position="62"/>
        <end position="71"/>
    </location>
</feature>
<evidence type="ECO:0000256" key="1">
    <source>
        <dbReference type="SAM" id="MobiDB-lite"/>
    </source>
</evidence>
<dbReference type="Proteomes" id="UP001552299">
    <property type="component" value="Unassembled WGS sequence"/>
</dbReference>
<keyword evidence="3" id="KW-1185">Reference proteome</keyword>
<protein>
    <submittedName>
        <fullName evidence="2">Uncharacterized protein</fullName>
    </submittedName>
</protein>
<gene>
    <name evidence="2" type="ORF">M5K25_003701</name>
</gene>
<evidence type="ECO:0000313" key="2">
    <source>
        <dbReference type="EMBL" id="KAL0925377.1"/>
    </source>
</evidence>
<sequence length="94" mass="10944">MLQLISVRERTKTRPDVVWSRNLAPQQFLGKRRMELTKAIADKEVRIWKTPRQPRRVRKWLEREREREREGSPGNIGEGIEPKGRAGGRAVDAG</sequence>
<evidence type="ECO:0000313" key="3">
    <source>
        <dbReference type="Proteomes" id="UP001552299"/>
    </source>
</evidence>
<proteinExistence type="predicted"/>
<accession>A0ABD0VRR7</accession>
<dbReference type="AlphaFoldDB" id="A0ABD0VRR7"/>
<reference evidence="2 3" key="1">
    <citation type="journal article" date="2024" name="Plant Biotechnol. J.">
        <title>Dendrobium thyrsiflorum genome and its molecular insights into genes involved in important horticultural traits.</title>
        <authorList>
            <person name="Chen B."/>
            <person name="Wang J.Y."/>
            <person name="Zheng P.J."/>
            <person name="Li K.L."/>
            <person name="Liang Y.M."/>
            <person name="Chen X.F."/>
            <person name="Zhang C."/>
            <person name="Zhao X."/>
            <person name="He X."/>
            <person name="Zhang G.Q."/>
            <person name="Liu Z.J."/>
            <person name="Xu Q."/>
        </authorList>
    </citation>
    <scope>NUCLEOTIDE SEQUENCE [LARGE SCALE GENOMIC DNA]</scope>
    <source>
        <strain evidence="2">GZMU011</strain>
    </source>
</reference>